<dbReference type="InterPro" id="IPR044925">
    <property type="entry name" value="His-Me_finger_sf"/>
</dbReference>
<proteinExistence type="predicted"/>
<accession>A0AAV8X5U0</accession>
<keyword evidence="2" id="KW-1185">Reference proteome</keyword>
<dbReference type="Gene3D" id="3.40.1800.10">
    <property type="entry name" value="His-Me finger endonucleases"/>
    <property type="match status" value="1"/>
</dbReference>
<dbReference type="SUPFAM" id="SSF54060">
    <property type="entry name" value="His-Me finger endonucleases"/>
    <property type="match status" value="1"/>
</dbReference>
<dbReference type="Proteomes" id="UP001162162">
    <property type="component" value="Unassembled WGS sequence"/>
</dbReference>
<dbReference type="AlphaFoldDB" id="A0AAV8X5U0"/>
<dbReference type="PANTHER" id="PTHR31511">
    <property type="entry name" value="PROTEIN CBG23764"/>
    <property type="match status" value="1"/>
</dbReference>
<sequence length="197" mass="23189">MADFMEKTCSAFLEMRGLVPQSWNTQGRWLLGVSNNALTKISDNVDEILSKPLLMKRLSEIQNYEHENAPVCHICEGPFYDCDIRVADHDHLTGFYRGAAHHRCNLIIKTVTLYHDSFRFISDRIEKLASYLDNSQKQITKSYFNNNEEFELLTRKGVFPYDYLNSWETEETSLPKKEVFTAHERMKTYPRQIFYMP</sequence>
<protein>
    <submittedName>
        <fullName evidence="1">Uncharacterized protein</fullName>
    </submittedName>
</protein>
<dbReference type="InterPro" id="IPR038563">
    <property type="entry name" value="Endonuclease_7_sf"/>
</dbReference>
<gene>
    <name evidence="1" type="ORF">NQ318_002908</name>
</gene>
<evidence type="ECO:0000313" key="1">
    <source>
        <dbReference type="EMBL" id="KAJ8934317.1"/>
    </source>
</evidence>
<dbReference type="Pfam" id="PF02945">
    <property type="entry name" value="Endonuclease_7"/>
    <property type="match status" value="1"/>
</dbReference>
<evidence type="ECO:0000313" key="2">
    <source>
        <dbReference type="Proteomes" id="UP001162162"/>
    </source>
</evidence>
<name>A0AAV8X5U0_9CUCU</name>
<dbReference type="InterPro" id="IPR004211">
    <property type="entry name" value="Endonuclease_7"/>
</dbReference>
<dbReference type="PANTHER" id="PTHR31511:SF12">
    <property type="entry name" value="RHO TERMINATION FACTOR N-TERMINAL DOMAIN-CONTAINING PROTEIN"/>
    <property type="match status" value="1"/>
</dbReference>
<comment type="caution">
    <text evidence="1">The sequence shown here is derived from an EMBL/GenBank/DDBJ whole genome shotgun (WGS) entry which is preliminary data.</text>
</comment>
<dbReference type="EMBL" id="JAPWTK010001049">
    <property type="protein sequence ID" value="KAJ8934317.1"/>
    <property type="molecule type" value="Genomic_DNA"/>
</dbReference>
<reference evidence="1" key="1">
    <citation type="journal article" date="2023" name="Insect Mol. Biol.">
        <title>Genome sequencing provides insights into the evolution of gene families encoding plant cell wall-degrading enzymes in longhorned beetles.</title>
        <authorList>
            <person name="Shin N.R."/>
            <person name="Okamura Y."/>
            <person name="Kirsch R."/>
            <person name="Pauchet Y."/>
        </authorList>
    </citation>
    <scope>NUCLEOTIDE SEQUENCE</scope>
    <source>
        <strain evidence="1">AMC_N1</strain>
    </source>
</reference>
<organism evidence="1 2">
    <name type="scientific">Aromia moschata</name>
    <dbReference type="NCBI Taxonomy" id="1265417"/>
    <lineage>
        <taxon>Eukaryota</taxon>
        <taxon>Metazoa</taxon>
        <taxon>Ecdysozoa</taxon>
        <taxon>Arthropoda</taxon>
        <taxon>Hexapoda</taxon>
        <taxon>Insecta</taxon>
        <taxon>Pterygota</taxon>
        <taxon>Neoptera</taxon>
        <taxon>Endopterygota</taxon>
        <taxon>Coleoptera</taxon>
        <taxon>Polyphaga</taxon>
        <taxon>Cucujiformia</taxon>
        <taxon>Chrysomeloidea</taxon>
        <taxon>Cerambycidae</taxon>
        <taxon>Cerambycinae</taxon>
        <taxon>Callichromatini</taxon>
        <taxon>Aromia</taxon>
    </lineage>
</organism>